<organism evidence="1 2">
    <name type="scientific">Giardia intestinalis</name>
    <name type="common">Giardia lamblia</name>
    <dbReference type="NCBI Taxonomy" id="5741"/>
    <lineage>
        <taxon>Eukaryota</taxon>
        <taxon>Metamonada</taxon>
        <taxon>Diplomonadida</taxon>
        <taxon>Hexamitidae</taxon>
        <taxon>Giardiinae</taxon>
        <taxon>Giardia</taxon>
    </lineage>
</organism>
<proteinExistence type="predicted"/>
<protein>
    <submittedName>
        <fullName evidence="1">Uncharacterized protein</fullName>
    </submittedName>
</protein>
<dbReference type="VEuPathDB" id="GiardiaDB:QR46_2137"/>
<dbReference type="Proteomes" id="UP000018320">
    <property type="component" value="Unassembled WGS sequence"/>
</dbReference>
<gene>
    <name evidence="1" type="ORF">DHA2_14450</name>
</gene>
<name>V6TJS8_GIAIN</name>
<feature type="non-terminal residue" evidence="1">
    <location>
        <position position="1"/>
    </location>
</feature>
<dbReference type="AlphaFoldDB" id="V6TJS8"/>
<dbReference type="VEuPathDB" id="GiardiaDB:DHA2_14450"/>
<evidence type="ECO:0000313" key="2">
    <source>
        <dbReference type="Proteomes" id="UP000018320"/>
    </source>
</evidence>
<dbReference type="VEuPathDB" id="GiardiaDB:GL50803_0014450"/>
<accession>V6TJS8</accession>
<reference evidence="2" key="1">
    <citation type="submission" date="2012-02" db="EMBL/GenBank/DDBJ databases">
        <title>Genome sequencing of Giardia lamblia Genotypes A2 and B isolates (DH and GS) and comparative analysis with the genomes of Genotypes A1 and E (WB and Pig).</title>
        <authorList>
            <person name="Adam R."/>
            <person name="Dahlstrom E."/>
            <person name="Martens C."/>
            <person name="Bruno D."/>
            <person name="Barbian K."/>
            <person name="Porcella S.F."/>
            <person name="Nash T."/>
        </authorList>
    </citation>
    <scope>NUCLEOTIDE SEQUENCE</scope>
    <source>
        <strain evidence="2">DH</strain>
    </source>
</reference>
<dbReference type="EMBL" id="AHGT01000011">
    <property type="protein sequence ID" value="ESU38577.1"/>
    <property type="molecule type" value="Genomic_DNA"/>
</dbReference>
<comment type="caution">
    <text evidence="1">The sequence shown here is derived from an EMBL/GenBank/DDBJ whole genome shotgun (WGS) entry which is preliminary data.</text>
</comment>
<reference evidence="1 2" key="2">
    <citation type="journal article" date="2013" name="Genome Biol. Evol.">
        <title>Genome sequencing of Giardia lamblia genotypes A2 and B isolates (DH and GS) and comparative analysis with the genomes of genotypes A1 and E (WB and Pig).</title>
        <authorList>
            <person name="Adam R.D."/>
            <person name="Dahlstrom E.W."/>
            <person name="Martens C.A."/>
            <person name="Bruno D.P."/>
            <person name="Barbian K.D."/>
            <person name="Ricklefs S.M."/>
            <person name="Hernandez M.M."/>
            <person name="Narla N.P."/>
            <person name="Patel R.B."/>
            <person name="Porcella S.F."/>
            <person name="Nash T.E."/>
        </authorList>
    </citation>
    <scope>NUCLEOTIDE SEQUENCE [LARGE SCALE GENOMIC DNA]</scope>
    <source>
        <strain evidence="1 2">DH</strain>
    </source>
</reference>
<dbReference type="VEuPathDB" id="GiardiaDB:GL50581_2970"/>
<sequence>VRREVYSSAILKMLNEEPFTTPTKHSVVAARCLRDKIIVVTARTFFFISAHNKIKASRHTPLPVSDAARILSCIFLADMLVAACIEDKGACFFGLLCLDTQTMIASSPELPGSVHANRTFTAFGMNNIVVFAFLSRAGVLTIWPSKGVFLEPLLFQYKYTAITHIFSSIIALGTTTGQTILVDVNGMKVLRTLEPYQHAAVPSKVADLGLVSRFSMMSMTKHLPRPSLSTIDDPTAESSVDNDDMDISTNNLTYVNASRELFLQSILDPSSYVEESDIFVDELPSKGARNVRHIVHICFSEEINVLASMSSGRVIFYYCLESRAAFPVLFSTYRAACISPGKSGFLVGDDYGTVLHVILGKNRVFKSMSNSIEHSVLRFPPLIKLAGCAHMTTAAVSLLTSSDAVILTGCGRSLSVCSYKFLQDKMKEASADFLRQSLCLAYGPAFISKCFITLNGYITALTSEAAEMHLLAQIEKDLAIVCEEKDPETMDMRTALQATTESINSSLTTSQFSLQTSKYEPQEQKEYGMGSATIFGEQLFERAVKNNLRDLYRLLVAFDVKQPFFSNILIGKDDRLEFIKHMFAFQNTLQENPMDEIVQLKALTNADSELLASTIVRIRSAIWKAYSDIITISYFFGSQLQQIRSMLVSMTKTVKSLGNSIIGAAYQAQLHNIDPDRFDQMVEQIQGHIN</sequence>
<evidence type="ECO:0000313" key="1">
    <source>
        <dbReference type="EMBL" id="ESU38577.1"/>
    </source>
</evidence>